<name>A0A068QLX7_9GAMM</name>
<evidence type="ECO:0000313" key="4">
    <source>
        <dbReference type="Proteomes" id="UP000032721"/>
    </source>
</evidence>
<keyword evidence="3" id="KW-0614">Plasmid</keyword>
<proteinExistence type="predicted"/>
<organism evidence="3 4">
    <name type="scientific">Xenorhabdus doucetiae</name>
    <dbReference type="NCBI Taxonomy" id="351671"/>
    <lineage>
        <taxon>Bacteria</taxon>
        <taxon>Pseudomonadati</taxon>
        <taxon>Pseudomonadota</taxon>
        <taxon>Gammaproteobacteria</taxon>
        <taxon>Enterobacterales</taxon>
        <taxon>Morganellaceae</taxon>
        <taxon>Xenorhabdus</taxon>
    </lineage>
</organism>
<gene>
    <name evidence="3" type="ORF">XDD1_p0006</name>
</gene>
<evidence type="ECO:0000313" key="3">
    <source>
        <dbReference type="EMBL" id="CDG15708.1"/>
    </source>
</evidence>
<accession>A0A068QLX7</accession>
<sequence>MVCRCAWRAPRLRPGTHERAATAGTCPGGRTDHRQSGNGAFPAGNYGDLPEMKWRVMTGLAFLLVLSVVSFGVYAGMNDLIVGILTENDRLRVIAQGFAVVIHFWPVALAGAVLGGVLTLMVCAPAFSTAQDADHENQRRYYRQQAEAAEHRAESAEKVAHQRLQAQLQAAEKWEREASDALDRARQLQQDVAAKVRNIVAETERQRAAAAQEVEQSHTKAEDAERRRRNAAATAERLRRKQKQERQDRDL</sequence>
<feature type="compositionally biased region" description="Basic and acidic residues" evidence="1">
    <location>
        <begin position="215"/>
        <end position="226"/>
    </location>
</feature>
<dbReference type="KEGG" id="xdo:XDD1_p0006"/>
<keyword evidence="2" id="KW-0472">Membrane</keyword>
<dbReference type="HOGENOM" id="CLU_096832_0_0_6"/>
<feature type="transmembrane region" description="Helical" evidence="2">
    <location>
        <begin position="98"/>
        <end position="122"/>
    </location>
</feature>
<evidence type="ECO:0000256" key="1">
    <source>
        <dbReference type="SAM" id="MobiDB-lite"/>
    </source>
</evidence>
<protein>
    <submittedName>
        <fullName evidence="3">Uncharacterized protein</fullName>
    </submittedName>
</protein>
<dbReference type="EMBL" id="FO704549">
    <property type="protein sequence ID" value="CDG15708.1"/>
    <property type="molecule type" value="Genomic_DNA"/>
</dbReference>
<dbReference type="Proteomes" id="UP000032721">
    <property type="component" value="Plasmid XD_p"/>
</dbReference>
<feature type="region of interest" description="Disordered" evidence="1">
    <location>
        <begin position="205"/>
        <end position="251"/>
    </location>
</feature>
<keyword evidence="2" id="KW-0812">Transmembrane</keyword>
<geneLocation type="plasmid" evidence="3 4">
    <name>XD_p</name>
</geneLocation>
<feature type="transmembrane region" description="Helical" evidence="2">
    <location>
        <begin position="56"/>
        <end position="77"/>
    </location>
</feature>
<dbReference type="AlphaFoldDB" id="A0A068QLX7"/>
<keyword evidence="2" id="KW-1133">Transmembrane helix</keyword>
<reference evidence="3 4" key="1">
    <citation type="submission" date="2013-07" db="EMBL/GenBank/DDBJ databases">
        <authorList>
            <person name="Genoscope - CEA"/>
        </authorList>
    </citation>
    <scope>NUCLEOTIDE SEQUENCE [LARGE SCALE GENOMIC DNA]</scope>
    <source>
        <strain evidence="4">FRM16 / DSM 17909</strain>
        <plasmid evidence="4">Plasmid XD_p</plasmid>
    </source>
</reference>
<evidence type="ECO:0000256" key="2">
    <source>
        <dbReference type="SAM" id="Phobius"/>
    </source>
</evidence>